<dbReference type="EMBL" id="JABBWE010000050">
    <property type="protein sequence ID" value="KAG1790447.1"/>
    <property type="molecule type" value="Genomic_DNA"/>
</dbReference>
<proteinExistence type="predicted"/>
<dbReference type="OrthoDB" id="2675519at2759"/>
<gene>
    <name evidence="2" type="ORF">HD556DRAFT_729336</name>
</gene>
<dbReference type="GeneID" id="64605210"/>
<organism evidence="2 3">
    <name type="scientific">Suillus plorans</name>
    <dbReference type="NCBI Taxonomy" id="116603"/>
    <lineage>
        <taxon>Eukaryota</taxon>
        <taxon>Fungi</taxon>
        <taxon>Dikarya</taxon>
        <taxon>Basidiomycota</taxon>
        <taxon>Agaricomycotina</taxon>
        <taxon>Agaricomycetes</taxon>
        <taxon>Agaricomycetidae</taxon>
        <taxon>Boletales</taxon>
        <taxon>Suillineae</taxon>
        <taxon>Suillaceae</taxon>
        <taxon>Suillus</taxon>
    </lineage>
</organism>
<reference evidence="2" key="1">
    <citation type="journal article" date="2020" name="New Phytol.">
        <title>Comparative genomics reveals dynamic genome evolution in host specialist ectomycorrhizal fungi.</title>
        <authorList>
            <person name="Lofgren L.A."/>
            <person name="Nguyen N.H."/>
            <person name="Vilgalys R."/>
            <person name="Ruytinx J."/>
            <person name="Liao H.L."/>
            <person name="Branco S."/>
            <person name="Kuo A."/>
            <person name="LaButti K."/>
            <person name="Lipzen A."/>
            <person name="Andreopoulos W."/>
            <person name="Pangilinan J."/>
            <person name="Riley R."/>
            <person name="Hundley H."/>
            <person name="Na H."/>
            <person name="Barry K."/>
            <person name="Grigoriev I.V."/>
            <person name="Stajich J.E."/>
            <person name="Kennedy P.G."/>
        </authorList>
    </citation>
    <scope>NUCLEOTIDE SEQUENCE</scope>
    <source>
        <strain evidence="2">S12</strain>
    </source>
</reference>
<dbReference type="RefSeq" id="XP_041157415.1">
    <property type="nucleotide sequence ID" value="XM_041311446.1"/>
</dbReference>
<accession>A0A9P7DF83</accession>
<evidence type="ECO:0000313" key="3">
    <source>
        <dbReference type="Proteomes" id="UP000719766"/>
    </source>
</evidence>
<feature type="compositionally biased region" description="Polar residues" evidence="1">
    <location>
        <begin position="43"/>
        <end position="57"/>
    </location>
</feature>
<protein>
    <submittedName>
        <fullName evidence="2">Uncharacterized protein</fullName>
    </submittedName>
</protein>
<evidence type="ECO:0000256" key="1">
    <source>
        <dbReference type="SAM" id="MobiDB-lite"/>
    </source>
</evidence>
<dbReference type="Proteomes" id="UP000719766">
    <property type="component" value="Unassembled WGS sequence"/>
</dbReference>
<dbReference type="AlphaFoldDB" id="A0A9P7DF83"/>
<keyword evidence="3" id="KW-1185">Reference proteome</keyword>
<feature type="region of interest" description="Disordered" evidence="1">
    <location>
        <begin position="33"/>
        <end position="57"/>
    </location>
</feature>
<comment type="caution">
    <text evidence="2">The sequence shown here is derived from an EMBL/GenBank/DDBJ whole genome shotgun (WGS) entry which is preliminary data.</text>
</comment>
<sequence length="268" mass="30655">MIRTYMACSGSQDAHKIAKSAFYSKFDATRKAKDVPPRGKNMQDLSGGTSHGVTTRIQPARPTSRHNLFASLVHLLGPPMPWWQLLIQAQVTQLPANIILGEFRWKISLISLVLKIGLGSFYQMAASEAWIELYELLNLDAKGIDDNFRGRMKVWMRKTMRLGCDYVMFVVGQFKIIYRSGRSHGDHSLTSANFRTGRTLLPNGWRISKHQHCRDTAAVHEVNGTPRQIVTILLRTNNNLKWNYLRYMSQRQSKCIILIELTFVFVSQ</sequence>
<evidence type="ECO:0000313" key="2">
    <source>
        <dbReference type="EMBL" id="KAG1790447.1"/>
    </source>
</evidence>
<name>A0A9P7DF83_9AGAM</name>